<evidence type="ECO:0000313" key="2">
    <source>
        <dbReference type="Proteomes" id="UP000092377"/>
    </source>
</evidence>
<evidence type="ECO:0000313" key="1">
    <source>
        <dbReference type="EMBL" id="OBU12235.1"/>
    </source>
</evidence>
<reference evidence="2" key="1">
    <citation type="submission" date="2016-06" db="EMBL/GenBank/DDBJ databases">
        <authorList>
            <person name="Butler K."/>
        </authorList>
    </citation>
    <scope>NUCLEOTIDE SEQUENCE [LARGE SCALE GENOMIC DNA]</scope>
    <source>
        <strain evidence="2">GCSL-Mp20</strain>
    </source>
</reference>
<protein>
    <submittedName>
        <fullName evidence="1">Uncharacterized protein</fullName>
    </submittedName>
</protein>
<dbReference type="Proteomes" id="UP000092377">
    <property type="component" value="Unassembled WGS sequence"/>
</dbReference>
<dbReference type="AlphaFoldDB" id="A0A1B8HRW2"/>
<sequence length="61" mass="6640">MRSRCCTHNRAALKLSGRTAGETIPEVCAITAGTSVELILEWVNKVDGQLIISDNIDLNKI</sequence>
<dbReference type="EMBL" id="LZEY01000008">
    <property type="protein sequence ID" value="OBU12235.1"/>
    <property type="molecule type" value="Genomic_DNA"/>
</dbReference>
<proteinExistence type="predicted"/>
<comment type="caution">
    <text evidence="1">The sequence shown here is derived from an EMBL/GenBank/DDBJ whole genome shotgun (WGS) entry which is preliminary data.</text>
</comment>
<gene>
    <name evidence="1" type="ORF">AYY18_17095</name>
</gene>
<keyword evidence="2" id="KW-1185">Reference proteome</keyword>
<name>A0A1B8HRW2_9GAMM</name>
<accession>A0A1B8HRW2</accession>
<organism evidence="1 2">
    <name type="scientific">Morganella psychrotolerans</name>
    <dbReference type="NCBI Taxonomy" id="368603"/>
    <lineage>
        <taxon>Bacteria</taxon>
        <taxon>Pseudomonadati</taxon>
        <taxon>Pseudomonadota</taxon>
        <taxon>Gammaproteobacteria</taxon>
        <taxon>Enterobacterales</taxon>
        <taxon>Morganellaceae</taxon>
        <taxon>Morganella</taxon>
    </lineage>
</organism>